<accession>A0A4R5BJ46</accession>
<keyword evidence="2" id="KW-1185">Reference proteome</keyword>
<dbReference type="EMBL" id="SMKY01000037">
    <property type="protein sequence ID" value="TDD85353.1"/>
    <property type="molecule type" value="Genomic_DNA"/>
</dbReference>
<proteinExistence type="predicted"/>
<dbReference type="RefSeq" id="WP_132196687.1">
    <property type="nucleotide sequence ID" value="NZ_SMKY01000037.1"/>
</dbReference>
<comment type="caution">
    <text evidence="1">The sequence shown here is derived from an EMBL/GenBank/DDBJ whole genome shotgun (WGS) entry which is preliminary data.</text>
</comment>
<dbReference type="AlphaFoldDB" id="A0A4R5BJ46"/>
<dbReference type="OrthoDB" id="3475100at2"/>
<organism evidence="1 2">
    <name type="scientific">Actinomadura darangshiensis</name>
    <dbReference type="NCBI Taxonomy" id="705336"/>
    <lineage>
        <taxon>Bacteria</taxon>
        <taxon>Bacillati</taxon>
        <taxon>Actinomycetota</taxon>
        <taxon>Actinomycetes</taxon>
        <taxon>Streptosporangiales</taxon>
        <taxon>Thermomonosporaceae</taxon>
        <taxon>Actinomadura</taxon>
    </lineage>
</organism>
<protein>
    <submittedName>
        <fullName evidence="1">Uncharacterized protein</fullName>
    </submittedName>
</protein>
<gene>
    <name evidence="1" type="ORF">E1293_11225</name>
</gene>
<name>A0A4R5BJ46_9ACTN</name>
<evidence type="ECO:0000313" key="2">
    <source>
        <dbReference type="Proteomes" id="UP000295578"/>
    </source>
</evidence>
<evidence type="ECO:0000313" key="1">
    <source>
        <dbReference type="EMBL" id="TDD85353.1"/>
    </source>
</evidence>
<dbReference type="Proteomes" id="UP000295578">
    <property type="component" value="Unassembled WGS sequence"/>
</dbReference>
<sequence length="118" mass="13291">MGQVLSPQMERSVLYWRTRLGRATAVRYLDALSVALRPQGWRFIKYYRPAPLPLLRVYAIGAEEIGIVVSVLAVPGGRWGYHEARRGRRGYLCPCGDTTAAAEVVGDLLKHLMYPSTW</sequence>
<reference evidence="1 2" key="1">
    <citation type="submission" date="2019-03" db="EMBL/GenBank/DDBJ databases">
        <title>Draft genome sequences of novel Actinobacteria.</title>
        <authorList>
            <person name="Sahin N."/>
            <person name="Ay H."/>
            <person name="Saygin H."/>
        </authorList>
    </citation>
    <scope>NUCLEOTIDE SEQUENCE [LARGE SCALE GENOMIC DNA]</scope>
    <source>
        <strain evidence="1 2">DSM 45941</strain>
    </source>
</reference>